<accession>M5G8A2</accession>
<evidence type="ECO:0000256" key="1">
    <source>
        <dbReference type="SAM" id="MobiDB-lite"/>
    </source>
</evidence>
<feature type="compositionally biased region" description="Polar residues" evidence="1">
    <location>
        <begin position="139"/>
        <end position="149"/>
    </location>
</feature>
<gene>
    <name evidence="2" type="ORF">DACRYDRAFT_20925</name>
</gene>
<dbReference type="EMBL" id="JH795858">
    <property type="protein sequence ID" value="EJU04375.1"/>
    <property type="molecule type" value="Genomic_DNA"/>
</dbReference>
<sequence>MNQLCGSSTSTSPNLPGGRCRSNLSHSGALLSYTIRSSTIPTLIPGHARICSLKASTSRSSVCPPCRSQNTSSLTWGNNTLYSNSRHHVLSLFVPSLRSLPIRGHAAIQLSIPRFCHLRSEKGSMKLGESTTSSSSSSNWPSTPGQKWQSRTRRAKSCTTRRRLSVGPRAENSGASSLAQ</sequence>
<protein>
    <submittedName>
        <fullName evidence="2">Uncharacterized protein</fullName>
    </submittedName>
</protein>
<organism evidence="2 3">
    <name type="scientific">Dacryopinax primogenitus (strain DJM 731)</name>
    <name type="common">Brown rot fungus</name>
    <dbReference type="NCBI Taxonomy" id="1858805"/>
    <lineage>
        <taxon>Eukaryota</taxon>
        <taxon>Fungi</taxon>
        <taxon>Dikarya</taxon>
        <taxon>Basidiomycota</taxon>
        <taxon>Agaricomycotina</taxon>
        <taxon>Dacrymycetes</taxon>
        <taxon>Dacrymycetales</taxon>
        <taxon>Dacrymycetaceae</taxon>
        <taxon>Dacryopinax</taxon>
    </lineage>
</organism>
<dbReference type="AlphaFoldDB" id="M5G8A2"/>
<name>M5G8A2_DACPD</name>
<feature type="region of interest" description="Disordered" evidence="1">
    <location>
        <begin position="126"/>
        <end position="180"/>
    </location>
</feature>
<dbReference type="HOGENOM" id="CLU_1496159_0_0_1"/>
<keyword evidence="3" id="KW-1185">Reference proteome</keyword>
<reference evidence="2 3" key="1">
    <citation type="journal article" date="2012" name="Science">
        <title>The Paleozoic origin of enzymatic lignin decomposition reconstructed from 31 fungal genomes.</title>
        <authorList>
            <person name="Floudas D."/>
            <person name="Binder M."/>
            <person name="Riley R."/>
            <person name="Barry K."/>
            <person name="Blanchette R.A."/>
            <person name="Henrissat B."/>
            <person name="Martinez A.T."/>
            <person name="Otillar R."/>
            <person name="Spatafora J.W."/>
            <person name="Yadav J.S."/>
            <person name="Aerts A."/>
            <person name="Benoit I."/>
            <person name="Boyd A."/>
            <person name="Carlson A."/>
            <person name="Copeland A."/>
            <person name="Coutinho P.M."/>
            <person name="de Vries R.P."/>
            <person name="Ferreira P."/>
            <person name="Findley K."/>
            <person name="Foster B."/>
            <person name="Gaskell J."/>
            <person name="Glotzer D."/>
            <person name="Gorecki P."/>
            <person name="Heitman J."/>
            <person name="Hesse C."/>
            <person name="Hori C."/>
            <person name="Igarashi K."/>
            <person name="Jurgens J.A."/>
            <person name="Kallen N."/>
            <person name="Kersten P."/>
            <person name="Kohler A."/>
            <person name="Kuees U."/>
            <person name="Kumar T.K.A."/>
            <person name="Kuo A."/>
            <person name="LaButti K."/>
            <person name="Larrondo L.F."/>
            <person name="Lindquist E."/>
            <person name="Ling A."/>
            <person name="Lombard V."/>
            <person name="Lucas S."/>
            <person name="Lundell T."/>
            <person name="Martin R."/>
            <person name="McLaughlin D.J."/>
            <person name="Morgenstern I."/>
            <person name="Morin E."/>
            <person name="Murat C."/>
            <person name="Nagy L.G."/>
            <person name="Nolan M."/>
            <person name="Ohm R.A."/>
            <person name="Patyshakuliyeva A."/>
            <person name="Rokas A."/>
            <person name="Ruiz-Duenas F.J."/>
            <person name="Sabat G."/>
            <person name="Salamov A."/>
            <person name="Samejima M."/>
            <person name="Schmutz J."/>
            <person name="Slot J.C."/>
            <person name="St John F."/>
            <person name="Stenlid J."/>
            <person name="Sun H."/>
            <person name="Sun S."/>
            <person name="Syed K."/>
            <person name="Tsang A."/>
            <person name="Wiebenga A."/>
            <person name="Young D."/>
            <person name="Pisabarro A."/>
            <person name="Eastwood D.C."/>
            <person name="Martin F."/>
            <person name="Cullen D."/>
            <person name="Grigoriev I.V."/>
            <person name="Hibbett D.S."/>
        </authorList>
    </citation>
    <scope>NUCLEOTIDE SEQUENCE [LARGE SCALE GENOMIC DNA]</scope>
    <source>
        <strain evidence="2 3">DJM-731 SS1</strain>
    </source>
</reference>
<evidence type="ECO:0000313" key="2">
    <source>
        <dbReference type="EMBL" id="EJU04375.1"/>
    </source>
</evidence>
<dbReference type="GeneID" id="63687209"/>
<feature type="compositionally biased region" description="Basic residues" evidence="1">
    <location>
        <begin position="150"/>
        <end position="164"/>
    </location>
</feature>
<evidence type="ECO:0000313" key="3">
    <source>
        <dbReference type="Proteomes" id="UP000030653"/>
    </source>
</evidence>
<proteinExistence type="predicted"/>
<dbReference type="RefSeq" id="XP_040631269.1">
    <property type="nucleotide sequence ID" value="XM_040772147.1"/>
</dbReference>
<dbReference type="Proteomes" id="UP000030653">
    <property type="component" value="Unassembled WGS sequence"/>
</dbReference>